<keyword evidence="3 6" id="KW-0812">Transmembrane</keyword>
<evidence type="ECO:0000256" key="5">
    <source>
        <dbReference type="ARBA" id="ARBA00023136"/>
    </source>
</evidence>
<reference evidence="7 8" key="1">
    <citation type="submission" date="2024-09" db="EMBL/GenBank/DDBJ databases">
        <authorList>
            <person name="Zhang Z.-H."/>
        </authorList>
    </citation>
    <scope>NUCLEOTIDE SEQUENCE [LARGE SCALE GENOMIC DNA]</scope>
    <source>
        <strain evidence="7 8">HHTR114</strain>
    </source>
</reference>
<dbReference type="RefSeq" id="WP_379878564.1">
    <property type="nucleotide sequence ID" value="NZ_JBHPON010000001.1"/>
</dbReference>
<evidence type="ECO:0000313" key="8">
    <source>
        <dbReference type="Proteomes" id="UP001596116"/>
    </source>
</evidence>
<sequence>MTAFLSIFITVFLAELGDKTQLATVLFASDGGKSKLMVFAAAALALVASTGLAVIAGAAADKWFSALPLKLIAGAGFVIIGALMILDHYRAG</sequence>
<dbReference type="Proteomes" id="UP001596116">
    <property type="component" value="Unassembled WGS sequence"/>
</dbReference>
<dbReference type="PANTHER" id="PTHR12608:SF1">
    <property type="entry name" value="TRANSMEMBRANE PROTEIN 165"/>
    <property type="match status" value="1"/>
</dbReference>
<feature type="transmembrane region" description="Helical" evidence="6">
    <location>
        <begin position="67"/>
        <end position="86"/>
    </location>
</feature>
<evidence type="ECO:0000256" key="6">
    <source>
        <dbReference type="RuleBase" id="RU365102"/>
    </source>
</evidence>
<feature type="transmembrane region" description="Helical" evidence="6">
    <location>
        <begin position="36"/>
        <end position="60"/>
    </location>
</feature>
<dbReference type="PANTHER" id="PTHR12608">
    <property type="entry name" value="TRANSMEMBRANE PROTEIN HTP-1 RELATED"/>
    <property type="match status" value="1"/>
</dbReference>
<name>A0ABW1KZF6_9PROT</name>
<keyword evidence="4 6" id="KW-1133">Transmembrane helix</keyword>
<keyword evidence="5 6" id="KW-0472">Membrane</keyword>
<proteinExistence type="inferred from homology"/>
<evidence type="ECO:0000256" key="4">
    <source>
        <dbReference type="ARBA" id="ARBA00022989"/>
    </source>
</evidence>
<dbReference type="EMBL" id="JBHPON010000001">
    <property type="protein sequence ID" value="MFC6035823.1"/>
    <property type="molecule type" value="Genomic_DNA"/>
</dbReference>
<comment type="caution">
    <text evidence="7">The sequence shown here is derived from an EMBL/GenBank/DDBJ whole genome shotgun (WGS) entry which is preliminary data.</text>
</comment>
<protein>
    <recommendedName>
        <fullName evidence="6">GDT1 family protein</fullName>
    </recommendedName>
</protein>
<comment type="caution">
    <text evidence="6">Lacks conserved residue(s) required for the propagation of feature annotation.</text>
</comment>
<gene>
    <name evidence="7" type="ORF">ACFMB1_09730</name>
</gene>
<organism evidence="7 8">
    <name type="scientific">Hyphococcus aureus</name>
    <dbReference type="NCBI Taxonomy" id="2666033"/>
    <lineage>
        <taxon>Bacteria</taxon>
        <taxon>Pseudomonadati</taxon>
        <taxon>Pseudomonadota</taxon>
        <taxon>Alphaproteobacteria</taxon>
        <taxon>Parvularculales</taxon>
        <taxon>Parvularculaceae</taxon>
        <taxon>Hyphococcus</taxon>
    </lineage>
</organism>
<accession>A0ABW1KZF6</accession>
<comment type="subcellular location">
    <subcellularLocation>
        <location evidence="1 6">Membrane</location>
        <topology evidence="1 6">Multi-pass membrane protein</topology>
    </subcellularLocation>
</comment>
<keyword evidence="8" id="KW-1185">Reference proteome</keyword>
<dbReference type="Pfam" id="PF01169">
    <property type="entry name" value="GDT1"/>
    <property type="match status" value="1"/>
</dbReference>
<evidence type="ECO:0000256" key="1">
    <source>
        <dbReference type="ARBA" id="ARBA00004141"/>
    </source>
</evidence>
<evidence type="ECO:0000256" key="3">
    <source>
        <dbReference type="ARBA" id="ARBA00022692"/>
    </source>
</evidence>
<evidence type="ECO:0000313" key="7">
    <source>
        <dbReference type="EMBL" id="MFC6035823.1"/>
    </source>
</evidence>
<comment type="similarity">
    <text evidence="2 6">Belongs to the GDT1 family.</text>
</comment>
<dbReference type="InterPro" id="IPR001727">
    <property type="entry name" value="GDT1-like"/>
</dbReference>
<evidence type="ECO:0000256" key="2">
    <source>
        <dbReference type="ARBA" id="ARBA00009190"/>
    </source>
</evidence>